<keyword evidence="4" id="KW-1185">Reference proteome</keyword>
<dbReference type="Gene3D" id="3.10.450.50">
    <property type="match status" value="1"/>
</dbReference>
<dbReference type="InterPro" id="IPR023006">
    <property type="entry name" value="YchJ-like"/>
</dbReference>
<comment type="caution">
    <text evidence="3">The sequence shown here is derived from an EMBL/GenBank/DDBJ whole genome shotgun (WGS) entry which is preliminary data.</text>
</comment>
<protein>
    <recommendedName>
        <fullName evidence="1">UPF0225 protein DWQ67_11175</fullName>
    </recommendedName>
</protein>
<reference evidence="3 4" key="1">
    <citation type="submission" date="2018-07" db="EMBL/GenBank/DDBJ databases">
        <title>Arthrobacter sp. nov., isolated from raw cow's milk with high bacterial count.</title>
        <authorList>
            <person name="Hahne J."/>
            <person name="Isele D."/>
            <person name="Lipski A."/>
        </authorList>
    </citation>
    <scope>NUCLEOTIDE SEQUENCE [LARGE SCALE GENOMIC DNA]</scope>
    <source>
        <strain evidence="3 4">JZ R-183</strain>
    </source>
</reference>
<dbReference type="Pfam" id="PF17775">
    <property type="entry name" value="YchJ_M-like"/>
    <property type="match status" value="1"/>
</dbReference>
<dbReference type="EMBL" id="QQXL01000006">
    <property type="protein sequence ID" value="RKW70011.1"/>
    <property type="molecule type" value="Genomic_DNA"/>
</dbReference>
<dbReference type="InterPro" id="IPR048469">
    <property type="entry name" value="YchJ-like_M"/>
</dbReference>
<accession>A0A496PHQ1</accession>
<organism evidence="3 4">
    <name type="scientific">Galactobacter caseinivorans</name>
    <dbReference type="NCBI Taxonomy" id="2676123"/>
    <lineage>
        <taxon>Bacteria</taxon>
        <taxon>Bacillati</taxon>
        <taxon>Actinomycetota</taxon>
        <taxon>Actinomycetes</taxon>
        <taxon>Micrococcales</taxon>
        <taxon>Micrococcaceae</taxon>
        <taxon>Galactobacter</taxon>
    </lineage>
</organism>
<comment type="similarity">
    <text evidence="1">Belongs to the UPF0225 family.</text>
</comment>
<evidence type="ECO:0000259" key="2">
    <source>
        <dbReference type="Pfam" id="PF17775"/>
    </source>
</evidence>
<evidence type="ECO:0000313" key="4">
    <source>
        <dbReference type="Proteomes" id="UP000273119"/>
    </source>
</evidence>
<dbReference type="Proteomes" id="UP000273119">
    <property type="component" value="Unassembled WGS sequence"/>
</dbReference>
<dbReference type="SUPFAM" id="SSF54427">
    <property type="entry name" value="NTF2-like"/>
    <property type="match status" value="1"/>
</dbReference>
<dbReference type="HAMAP" id="MF_00612">
    <property type="entry name" value="UPF0225"/>
    <property type="match status" value="1"/>
</dbReference>
<name>A0A496PHQ1_9MICC</name>
<dbReference type="AlphaFoldDB" id="A0A496PHQ1"/>
<evidence type="ECO:0000313" key="3">
    <source>
        <dbReference type="EMBL" id="RKW70011.1"/>
    </source>
</evidence>
<proteinExistence type="inferred from homology"/>
<gene>
    <name evidence="3" type="ORF">DWQ67_11175</name>
</gene>
<evidence type="ECO:0000256" key="1">
    <source>
        <dbReference type="HAMAP-Rule" id="MF_00612"/>
    </source>
</evidence>
<dbReference type="InterPro" id="IPR032710">
    <property type="entry name" value="NTF2-like_dom_sf"/>
</dbReference>
<sequence length="131" mass="14130">MTLASDARCPCGTGESFGACCARYLGANAAAAPTAEALMRSRYSAFAVGDAASLLRTWHHSTRPAHLELDAQTRWLHLSIDDVVPGGPFDHSGIVEFTATYRGPGGRGSQHERSRFVRQDGAWFYVDGDVD</sequence>
<dbReference type="RefSeq" id="WP_121485682.1">
    <property type="nucleotide sequence ID" value="NZ_QQXL01000006.1"/>
</dbReference>
<feature type="domain" description="YchJ-like middle NTF2-like" evidence="2">
    <location>
        <begin position="34"/>
        <end position="128"/>
    </location>
</feature>